<comment type="function">
    <text evidence="5">May play a role in ribosome biogenesis.</text>
</comment>
<reference evidence="7 8" key="1">
    <citation type="submission" date="2023-08" db="EMBL/GenBank/DDBJ databases">
        <title>Black Yeasts Isolated from many extreme environments.</title>
        <authorList>
            <person name="Coleine C."/>
            <person name="Stajich J.E."/>
            <person name="Selbmann L."/>
        </authorList>
    </citation>
    <scope>NUCLEOTIDE SEQUENCE [LARGE SCALE GENOMIC DNA]</scope>
    <source>
        <strain evidence="7 8">CCFEE 5885</strain>
    </source>
</reference>
<evidence type="ECO:0000256" key="6">
    <source>
        <dbReference type="SAM" id="MobiDB-lite"/>
    </source>
</evidence>
<evidence type="ECO:0000256" key="3">
    <source>
        <dbReference type="ARBA" id="ARBA00022517"/>
    </source>
</evidence>
<feature type="compositionally biased region" description="Acidic residues" evidence="6">
    <location>
        <begin position="341"/>
        <end position="353"/>
    </location>
</feature>
<gene>
    <name evidence="7" type="ORF">LTR24_008786</name>
</gene>
<keyword evidence="3 5" id="KW-0690">Ribosome biogenesis</keyword>
<feature type="compositionally biased region" description="Basic residues" evidence="6">
    <location>
        <begin position="12"/>
        <end position="22"/>
    </location>
</feature>
<keyword evidence="8" id="KW-1185">Reference proteome</keyword>
<dbReference type="Pfam" id="PF07767">
    <property type="entry name" value="Nop53"/>
    <property type="match status" value="1"/>
</dbReference>
<dbReference type="PIRSF" id="PIRSF017302">
    <property type="entry name" value="Gltscr2"/>
    <property type="match status" value="1"/>
</dbReference>
<dbReference type="PANTHER" id="PTHR14211:SF7">
    <property type="entry name" value="RIBOSOME BIOGENESIS PROTEIN NOP53"/>
    <property type="match status" value="1"/>
</dbReference>
<accession>A0ABR0JYY0</accession>
<feature type="compositionally biased region" description="Basic and acidic residues" evidence="6">
    <location>
        <begin position="117"/>
        <end position="127"/>
    </location>
</feature>
<evidence type="ECO:0000256" key="2">
    <source>
        <dbReference type="ARBA" id="ARBA00018339"/>
    </source>
</evidence>
<feature type="compositionally biased region" description="Basic and acidic residues" evidence="6">
    <location>
        <begin position="226"/>
        <end position="243"/>
    </location>
</feature>
<feature type="compositionally biased region" description="Basic and acidic residues" evidence="6">
    <location>
        <begin position="285"/>
        <end position="319"/>
    </location>
</feature>
<comment type="subcellular location">
    <subcellularLocation>
        <location evidence="5">Nucleus</location>
        <location evidence="5">Nucleolus</location>
    </subcellularLocation>
    <subcellularLocation>
        <location evidence="5">Nucleus</location>
        <location evidence="5">Nucleoplasm</location>
    </subcellularLocation>
</comment>
<proteinExistence type="inferred from homology"/>
<organism evidence="7 8">
    <name type="scientific">Lithohypha guttulata</name>
    <dbReference type="NCBI Taxonomy" id="1690604"/>
    <lineage>
        <taxon>Eukaryota</taxon>
        <taxon>Fungi</taxon>
        <taxon>Dikarya</taxon>
        <taxon>Ascomycota</taxon>
        <taxon>Pezizomycotina</taxon>
        <taxon>Eurotiomycetes</taxon>
        <taxon>Chaetothyriomycetidae</taxon>
        <taxon>Chaetothyriales</taxon>
        <taxon>Trichomeriaceae</taxon>
        <taxon>Lithohypha</taxon>
    </lineage>
</organism>
<feature type="compositionally biased region" description="Basic and acidic residues" evidence="6">
    <location>
        <begin position="250"/>
        <end position="259"/>
    </location>
</feature>
<evidence type="ECO:0000256" key="1">
    <source>
        <dbReference type="ARBA" id="ARBA00008838"/>
    </source>
</evidence>
<dbReference type="PANTHER" id="PTHR14211">
    <property type="entry name" value="GLIOMA SUPPRESSOR CANDIDATE REGION GENE 2"/>
    <property type="match status" value="1"/>
</dbReference>
<sequence length="438" mass="49509">MSNVGAPQQHKQPSRKGKKAWRKNIDVTQVQEGLEGYREEVRAGGPLKDKAAEDLFALDTIGSKEISKKYDLGKPLRVDQILAQRSAVPPVDGRKRAGQGLEHPTGIYEPASKRRKGDWVSKRDVQRLKKTINTTSHLRDNEGAEEQPNFDLWDVAPVPTPTDSLEYVPKPKAKVAPPTIKQAPVPLTANGKAVRPVQQPKAGSSYNPDFDEWNQAIIQAGDQEVEAEKKRLQEAEQEAEKQARIQAVQEDEHAGRTDDESAWEGFETENEDNAALKMKRPTRKTPAERNKAIRRKEAERQAKHERKMADKRKMGEELARLLAKGAMEPAEHDAALARLEAEDEDEGEDEGSGDDAKLRRRKRGNAVVPEKNLEVVLPEELQDSLRRLKPEGNLLQDRFRNLLVNGKLESRKPVLAPKKKRVKYTEKWSFKDFEMPVH</sequence>
<protein>
    <recommendedName>
        <fullName evidence="2 5">Ribosome biogenesis protein NOP53</fullName>
    </recommendedName>
</protein>
<feature type="compositionally biased region" description="Acidic residues" evidence="6">
    <location>
        <begin position="260"/>
        <end position="272"/>
    </location>
</feature>
<comment type="caution">
    <text evidence="7">The sequence shown here is derived from an EMBL/GenBank/DDBJ whole genome shotgun (WGS) entry which is preliminary data.</text>
</comment>
<evidence type="ECO:0000313" key="8">
    <source>
        <dbReference type="Proteomes" id="UP001345013"/>
    </source>
</evidence>
<dbReference type="EMBL" id="JAVRRG010000163">
    <property type="protein sequence ID" value="KAK5079938.1"/>
    <property type="molecule type" value="Genomic_DNA"/>
</dbReference>
<dbReference type="InterPro" id="IPR011687">
    <property type="entry name" value="Nop53/GLTSCR2"/>
</dbReference>
<feature type="compositionally biased region" description="Polar residues" evidence="6">
    <location>
        <begin position="1"/>
        <end position="11"/>
    </location>
</feature>
<evidence type="ECO:0000313" key="7">
    <source>
        <dbReference type="EMBL" id="KAK5079938.1"/>
    </source>
</evidence>
<feature type="region of interest" description="Disordered" evidence="6">
    <location>
        <begin position="224"/>
        <end position="365"/>
    </location>
</feature>
<keyword evidence="4 5" id="KW-0539">Nucleus</keyword>
<comment type="similarity">
    <text evidence="1 5">Belongs to the NOP53 family.</text>
</comment>
<dbReference type="Proteomes" id="UP001345013">
    <property type="component" value="Unassembled WGS sequence"/>
</dbReference>
<evidence type="ECO:0000256" key="5">
    <source>
        <dbReference type="PIRNR" id="PIRNR017302"/>
    </source>
</evidence>
<evidence type="ECO:0000256" key="4">
    <source>
        <dbReference type="ARBA" id="ARBA00023242"/>
    </source>
</evidence>
<name>A0ABR0JYY0_9EURO</name>
<feature type="region of interest" description="Disordered" evidence="6">
    <location>
        <begin position="1"/>
        <end position="24"/>
    </location>
</feature>
<feature type="region of interest" description="Disordered" evidence="6">
    <location>
        <begin position="87"/>
        <end position="209"/>
    </location>
</feature>
<feature type="compositionally biased region" description="Low complexity" evidence="6">
    <location>
        <begin position="168"/>
        <end position="178"/>
    </location>
</feature>